<dbReference type="EMBL" id="BK015339">
    <property type="protein sequence ID" value="DAE02045.1"/>
    <property type="molecule type" value="Genomic_DNA"/>
</dbReference>
<accession>A0A8S5P5X6</accession>
<protein>
    <submittedName>
        <fullName evidence="1">Uncharacterized protein</fullName>
    </submittedName>
</protein>
<sequence length="62" mass="7123">MPPRFPPPLRWGLSRIPSYTRCLQSDLQASPQKSPWRTSTSYMAFPAYPGQLSPGKQECRNR</sequence>
<name>A0A8S5P5X6_9CAUD</name>
<evidence type="ECO:0000313" key="1">
    <source>
        <dbReference type="EMBL" id="DAE02045.1"/>
    </source>
</evidence>
<organism evidence="1">
    <name type="scientific">Siphoviridae sp. ctgEn20</name>
    <dbReference type="NCBI Taxonomy" id="2825606"/>
    <lineage>
        <taxon>Viruses</taxon>
        <taxon>Duplodnaviria</taxon>
        <taxon>Heunggongvirae</taxon>
        <taxon>Uroviricota</taxon>
        <taxon>Caudoviricetes</taxon>
    </lineage>
</organism>
<reference evidence="1" key="1">
    <citation type="journal article" date="2021" name="Proc. Natl. Acad. Sci. U.S.A.">
        <title>A Catalog of Tens of Thousands of Viruses from Human Metagenomes Reveals Hidden Associations with Chronic Diseases.</title>
        <authorList>
            <person name="Tisza M.J."/>
            <person name="Buck C.B."/>
        </authorList>
    </citation>
    <scope>NUCLEOTIDE SEQUENCE</scope>
    <source>
        <strain evidence="1">CtgEn20</strain>
    </source>
</reference>
<proteinExistence type="predicted"/>